<evidence type="ECO:0000313" key="3">
    <source>
        <dbReference type="Proteomes" id="UP000305067"/>
    </source>
</evidence>
<dbReference type="OrthoDB" id="3263748at2759"/>
<gene>
    <name evidence="2" type="ORF">BDV98DRAFT_557977</name>
</gene>
<name>A0A5C3R000_9AGAR</name>
<sequence>MEDSHFSILARSKLSSPSGGKDSCSLHRWVLLKNSIVRSIPHPAPPALTTASATADNTVHCHDQDSMCLEDEDEDSFLFPDAAKLVSAPQNDATASEAEWLDSLLESLDDDEDQPPVSIEDEDCLTPISSPTSSSDDLSESFYYSPRPPYYYPYPIPYPPFHPPLIRPCGCAEDDDEPCPSPFDALPYPYMQDFDDMSVPDAIEDDSDDESEMPIPMLTSDSTGSSASTELTSITIPVEDQDRQLRVFMPMQDDDDFLTNPIDILPLSNRMHPSYDIHHQEC</sequence>
<dbReference type="Proteomes" id="UP000305067">
    <property type="component" value="Unassembled WGS sequence"/>
</dbReference>
<feature type="region of interest" description="Disordered" evidence="1">
    <location>
        <begin position="203"/>
        <end position="230"/>
    </location>
</feature>
<proteinExistence type="predicted"/>
<dbReference type="EMBL" id="ML178814">
    <property type="protein sequence ID" value="TFL07512.1"/>
    <property type="molecule type" value="Genomic_DNA"/>
</dbReference>
<evidence type="ECO:0000256" key="1">
    <source>
        <dbReference type="SAM" id="MobiDB-lite"/>
    </source>
</evidence>
<feature type="compositionally biased region" description="Low complexity" evidence="1">
    <location>
        <begin position="125"/>
        <end position="140"/>
    </location>
</feature>
<evidence type="ECO:0000313" key="2">
    <source>
        <dbReference type="EMBL" id="TFL07512.1"/>
    </source>
</evidence>
<reference evidence="2 3" key="1">
    <citation type="journal article" date="2019" name="Nat. Ecol. Evol.">
        <title>Megaphylogeny resolves global patterns of mushroom evolution.</title>
        <authorList>
            <person name="Varga T."/>
            <person name="Krizsan K."/>
            <person name="Foldi C."/>
            <person name="Dima B."/>
            <person name="Sanchez-Garcia M."/>
            <person name="Sanchez-Ramirez S."/>
            <person name="Szollosi G.J."/>
            <person name="Szarkandi J.G."/>
            <person name="Papp V."/>
            <person name="Albert L."/>
            <person name="Andreopoulos W."/>
            <person name="Angelini C."/>
            <person name="Antonin V."/>
            <person name="Barry K.W."/>
            <person name="Bougher N.L."/>
            <person name="Buchanan P."/>
            <person name="Buyck B."/>
            <person name="Bense V."/>
            <person name="Catcheside P."/>
            <person name="Chovatia M."/>
            <person name="Cooper J."/>
            <person name="Damon W."/>
            <person name="Desjardin D."/>
            <person name="Finy P."/>
            <person name="Geml J."/>
            <person name="Haridas S."/>
            <person name="Hughes K."/>
            <person name="Justo A."/>
            <person name="Karasinski D."/>
            <person name="Kautmanova I."/>
            <person name="Kiss B."/>
            <person name="Kocsube S."/>
            <person name="Kotiranta H."/>
            <person name="LaButti K.M."/>
            <person name="Lechner B.E."/>
            <person name="Liimatainen K."/>
            <person name="Lipzen A."/>
            <person name="Lukacs Z."/>
            <person name="Mihaltcheva S."/>
            <person name="Morgado L.N."/>
            <person name="Niskanen T."/>
            <person name="Noordeloos M.E."/>
            <person name="Ohm R.A."/>
            <person name="Ortiz-Santana B."/>
            <person name="Ovrebo C."/>
            <person name="Racz N."/>
            <person name="Riley R."/>
            <person name="Savchenko A."/>
            <person name="Shiryaev A."/>
            <person name="Soop K."/>
            <person name="Spirin V."/>
            <person name="Szebenyi C."/>
            <person name="Tomsovsky M."/>
            <person name="Tulloss R.E."/>
            <person name="Uehling J."/>
            <person name="Grigoriev I.V."/>
            <person name="Vagvolgyi C."/>
            <person name="Papp T."/>
            <person name="Martin F.M."/>
            <person name="Miettinen O."/>
            <person name="Hibbett D.S."/>
            <person name="Nagy L.G."/>
        </authorList>
    </citation>
    <scope>NUCLEOTIDE SEQUENCE [LARGE SCALE GENOMIC DNA]</scope>
    <source>
        <strain evidence="2 3">CBS 309.79</strain>
    </source>
</reference>
<keyword evidence="3" id="KW-1185">Reference proteome</keyword>
<feature type="region of interest" description="Disordered" evidence="1">
    <location>
        <begin position="108"/>
        <end position="140"/>
    </location>
</feature>
<feature type="region of interest" description="Disordered" evidence="1">
    <location>
        <begin position="1"/>
        <end position="22"/>
    </location>
</feature>
<feature type="compositionally biased region" description="Acidic residues" evidence="1">
    <location>
        <begin position="203"/>
        <end position="212"/>
    </location>
</feature>
<accession>A0A5C3R000</accession>
<protein>
    <submittedName>
        <fullName evidence="2">Uncharacterized protein</fullName>
    </submittedName>
</protein>
<feature type="compositionally biased region" description="Polar residues" evidence="1">
    <location>
        <begin position="219"/>
        <end position="230"/>
    </location>
</feature>
<organism evidence="2 3">
    <name type="scientific">Pterulicium gracile</name>
    <dbReference type="NCBI Taxonomy" id="1884261"/>
    <lineage>
        <taxon>Eukaryota</taxon>
        <taxon>Fungi</taxon>
        <taxon>Dikarya</taxon>
        <taxon>Basidiomycota</taxon>
        <taxon>Agaricomycotina</taxon>
        <taxon>Agaricomycetes</taxon>
        <taxon>Agaricomycetidae</taxon>
        <taxon>Agaricales</taxon>
        <taxon>Pleurotineae</taxon>
        <taxon>Pterulaceae</taxon>
        <taxon>Pterulicium</taxon>
    </lineage>
</organism>
<dbReference type="AlphaFoldDB" id="A0A5C3R000"/>
<feature type="compositionally biased region" description="Acidic residues" evidence="1">
    <location>
        <begin position="108"/>
        <end position="124"/>
    </location>
</feature>